<dbReference type="AlphaFoldDB" id="A0A1E7F008"/>
<keyword evidence="1" id="KW-0812">Transmembrane</keyword>
<keyword evidence="1" id="KW-0472">Membrane</keyword>
<keyword evidence="2" id="KW-0732">Signal</keyword>
<dbReference type="InParanoid" id="A0A1E7F008"/>
<proteinExistence type="predicted"/>
<organism evidence="3 4">
    <name type="scientific">Fragilariopsis cylindrus CCMP1102</name>
    <dbReference type="NCBI Taxonomy" id="635003"/>
    <lineage>
        <taxon>Eukaryota</taxon>
        <taxon>Sar</taxon>
        <taxon>Stramenopiles</taxon>
        <taxon>Ochrophyta</taxon>
        <taxon>Bacillariophyta</taxon>
        <taxon>Bacillariophyceae</taxon>
        <taxon>Bacillariophycidae</taxon>
        <taxon>Bacillariales</taxon>
        <taxon>Bacillariaceae</taxon>
        <taxon>Fragilariopsis</taxon>
    </lineage>
</organism>
<gene>
    <name evidence="3" type="ORF">FRACYDRAFT_245877</name>
</gene>
<dbReference type="Proteomes" id="UP000095751">
    <property type="component" value="Unassembled WGS sequence"/>
</dbReference>
<evidence type="ECO:0000313" key="4">
    <source>
        <dbReference type="Proteomes" id="UP000095751"/>
    </source>
</evidence>
<name>A0A1E7F008_9STRA</name>
<evidence type="ECO:0000313" key="3">
    <source>
        <dbReference type="EMBL" id="OEU11395.1"/>
    </source>
</evidence>
<keyword evidence="1" id="KW-1133">Transmembrane helix</keyword>
<evidence type="ECO:0000256" key="2">
    <source>
        <dbReference type="SAM" id="SignalP"/>
    </source>
</evidence>
<sequence>MNIFSTFVVVVIVLFVVDVISAEPAATFTPIDSNYDYQNTNTIYSVFTIFPSNSSVPYTMFTIFPSNDGCGVTIETSPPNLVTVNSVFRGHLMFEWNKDVSSAATSGGSVRIGIPSDRLKGVRLNGGHNVQIVEGFTNIYSLQISPNVEYNPFKTNNSATIRASMMSLPDSTDLELLNDGGQMYVQTNVPVAFGSVTYGGQSWIETPSLNCMVCFGKSAPELHIKGDVDACVNFNLIRSGHLRNGAQLTVTGTISGKIHSNENSTVNAPSCDNVISTNGSTCNAGPQSVDVDVGDLSQNSQILTGTYKCGEDSSSSPDSSPDSDSASVMPSYFAAIVAAVVAVAVAVSITTTTTMI</sequence>
<feature type="signal peptide" evidence="2">
    <location>
        <begin position="1"/>
        <end position="22"/>
    </location>
</feature>
<accession>A0A1E7F008</accession>
<feature type="chain" id="PRO_5009192468" description="Auto-transporter adhesin head GIN domain-containing protein" evidence="2">
    <location>
        <begin position="23"/>
        <end position="356"/>
    </location>
</feature>
<evidence type="ECO:0008006" key="5">
    <source>
        <dbReference type="Google" id="ProtNLM"/>
    </source>
</evidence>
<dbReference type="EMBL" id="KV784368">
    <property type="protein sequence ID" value="OEU11395.1"/>
    <property type="molecule type" value="Genomic_DNA"/>
</dbReference>
<evidence type="ECO:0000256" key="1">
    <source>
        <dbReference type="SAM" id="Phobius"/>
    </source>
</evidence>
<protein>
    <recommendedName>
        <fullName evidence="5">Auto-transporter adhesin head GIN domain-containing protein</fullName>
    </recommendedName>
</protein>
<dbReference type="KEGG" id="fcy:FRACYDRAFT_245877"/>
<feature type="transmembrane region" description="Helical" evidence="1">
    <location>
        <begin position="332"/>
        <end position="351"/>
    </location>
</feature>
<keyword evidence="4" id="KW-1185">Reference proteome</keyword>
<reference evidence="3 4" key="1">
    <citation type="submission" date="2016-09" db="EMBL/GenBank/DDBJ databases">
        <title>Extensive genetic diversity and differential bi-allelic expression allows diatom success in the polar Southern Ocean.</title>
        <authorList>
            <consortium name="DOE Joint Genome Institute"/>
            <person name="Mock T."/>
            <person name="Otillar R.P."/>
            <person name="Strauss J."/>
            <person name="Dupont C."/>
            <person name="Frickenhaus S."/>
            <person name="Maumus F."/>
            <person name="Mcmullan M."/>
            <person name="Sanges R."/>
            <person name="Schmutz J."/>
            <person name="Toseland A."/>
            <person name="Valas R."/>
            <person name="Veluchamy A."/>
            <person name="Ward B.J."/>
            <person name="Allen A."/>
            <person name="Barry K."/>
            <person name="Falciatore A."/>
            <person name="Ferrante M."/>
            <person name="Fortunato A.E."/>
            <person name="Gloeckner G."/>
            <person name="Gruber A."/>
            <person name="Hipkin R."/>
            <person name="Janech M."/>
            <person name="Kroth P."/>
            <person name="Leese F."/>
            <person name="Lindquist E."/>
            <person name="Lyon B.R."/>
            <person name="Martin J."/>
            <person name="Mayer C."/>
            <person name="Parker M."/>
            <person name="Quesneville H."/>
            <person name="Raymond J."/>
            <person name="Uhlig C."/>
            <person name="Valentin K.U."/>
            <person name="Worden A.Z."/>
            <person name="Armbrust E.V."/>
            <person name="Bowler C."/>
            <person name="Green B."/>
            <person name="Moulton V."/>
            <person name="Van Oosterhout C."/>
            <person name="Grigoriev I."/>
        </authorList>
    </citation>
    <scope>NUCLEOTIDE SEQUENCE [LARGE SCALE GENOMIC DNA]</scope>
    <source>
        <strain evidence="3 4">CCMP1102</strain>
    </source>
</reference>